<dbReference type="InterPro" id="IPR000999">
    <property type="entry name" value="RNase_III_dom"/>
</dbReference>
<evidence type="ECO:0000313" key="9">
    <source>
        <dbReference type="Proteomes" id="UP000298653"/>
    </source>
</evidence>
<keyword evidence="4 6" id="KW-0255">Endonuclease</keyword>
<sequence>METSLIEFMIQGLDLPKIDPKTYSPLGLAYIGDAVYELAVRTLVISEGNMSVNKYHQKSSSMVKASAQARVYDRIKERLTDEESAVYKRGRNAKSATAAKNASIVEYRMATGVEALMGYLYLSGKMGRAVELIKIGLDLGENE</sequence>
<keyword evidence="5 6" id="KW-0378">Hydrolase</keyword>
<dbReference type="GO" id="GO:0005737">
    <property type="term" value="C:cytoplasm"/>
    <property type="evidence" value="ECO:0007669"/>
    <property type="project" value="UniProtKB-SubCell"/>
</dbReference>
<dbReference type="PIRSF" id="PIRSF005520">
    <property type="entry name" value="UCP005520"/>
    <property type="match status" value="1"/>
</dbReference>
<feature type="active site" evidence="6">
    <location>
        <position position="33"/>
    </location>
</feature>
<dbReference type="InterPro" id="IPR036389">
    <property type="entry name" value="RNase_III_sf"/>
</dbReference>
<comment type="subunit">
    <text evidence="6">Homodimer.</text>
</comment>
<dbReference type="HAMAP" id="MF_01468">
    <property type="entry name" value="RNase_Mini_III"/>
    <property type="match status" value="1"/>
</dbReference>
<name>A0A4P8IGF2_9FIRM</name>
<feature type="domain" description="RNase III" evidence="7">
    <location>
        <begin position="28"/>
        <end position="124"/>
    </location>
</feature>
<dbReference type="Gene3D" id="1.10.1520.10">
    <property type="entry name" value="Ribonuclease III domain"/>
    <property type="match status" value="1"/>
</dbReference>
<evidence type="ECO:0000256" key="5">
    <source>
        <dbReference type="ARBA" id="ARBA00022801"/>
    </source>
</evidence>
<gene>
    <name evidence="6" type="primary">mrnC</name>
    <name evidence="8" type="ORF">AR1Y2_2383</name>
</gene>
<keyword evidence="1 6" id="KW-0690">Ribosome biogenesis</keyword>
<dbReference type="EMBL" id="CP040058">
    <property type="protein sequence ID" value="QCP35837.1"/>
    <property type="molecule type" value="Genomic_DNA"/>
</dbReference>
<dbReference type="KEGG" id="arf:AR1Y2_2383"/>
<dbReference type="PANTHER" id="PTHR34276">
    <property type="entry name" value="MINI-RIBONUCLEASE 3"/>
    <property type="match status" value="1"/>
</dbReference>
<organism evidence="8 9">
    <name type="scientific">Anaerostipes rhamnosivorans</name>
    <dbReference type="NCBI Taxonomy" id="1229621"/>
    <lineage>
        <taxon>Bacteria</taxon>
        <taxon>Bacillati</taxon>
        <taxon>Bacillota</taxon>
        <taxon>Clostridia</taxon>
        <taxon>Lachnospirales</taxon>
        <taxon>Lachnospiraceae</taxon>
        <taxon>Anaerostipes</taxon>
    </lineage>
</organism>
<dbReference type="CDD" id="cd00593">
    <property type="entry name" value="RIBOc"/>
    <property type="match status" value="1"/>
</dbReference>
<dbReference type="GO" id="GO:0006364">
    <property type="term" value="P:rRNA processing"/>
    <property type="evidence" value="ECO:0007669"/>
    <property type="project" value="UniProtKB-UniRule"/>
</dbReference>
<dbReference type="EC" id="3.1.26.-" evidence="6"/>
<evidence type="ECO:0000256" key="4">
    <source>
        <dbReference type="ARBA" id="ARBA00022759"/>
    </source>
</evidence>
<evidence type="ECO:0000259" key="7">
    <source>
        <dbReference type="Pfam" id="PF00636"/>
    </source>
</evidence>
<dbReference type="Proteomes" id="UP000298653">
    <property type="component" value="Chromosome"/>
</dbReference>
<dbReference type="SUPFAM" id="SSF69065">
    <property type="entry name" value="RNase III domain-like"/>
    <property type="match status" value="1"/>
</dbReference>
<evidence type="ECO:0000256" key="1">
    <source>
        <dbReference type="ARBA" id="ARBA00022517"/>
    </source>
</evidence>
<dbReference type="InterPro" id="IPR008226">
    <property type="entry name" value="Mini3_fam"/>
</dbReference>
<dbReference type="GO" id="GO:0019843">
    <property type="term" value="F:rRNA binding"/>
    <property type="evidence" value="ECO:0007669"/>
    <property type="project" value="UniProtKB-UniRule"/>
</dbReference>
<keyword evidence="3 6" id="KW-0540">Nuclease</keyword>
<reference evidence="8 9" key="1">
    <citation type="submission" date="2019-05" db="EMBL/GenBank/DDBJ databases">
        <title>Complete genome sequencing of Anaerostipes rhamnosivorans.</title>
        <authorList>
            <person name="Bui T.P.N."/>
            <person name="de Vos W.M."/>
        </authorList>
    </citation>
    <scope>NUCLEOTIDE SEQUENCE [LARGE SCALE GENOMIC DNA]</scope>
    <source>
        <strain evidence="8 9">1y2</strain>
    </source>
</reference>
<evidence type="ECO:0000256" key="2">
    <source>
        <dbReference type="ARBA" id="ARBA00022552"/>
    </source>
</evidence>
<evidence type="ECO:0000256" key="6">
    <source>
        <dbReference type="HAMAP-Rule" id="MF_01468"/>
    </source>
</evidence>
<evidence type="ECO:0000256" key="3">
    <source>
        <dbReference type="ARBA" id="ARBA00022722"/>
    </source>
</evidence>
<comment type="similarity">
    <text evidence="6">Belongs to the MrnC RNase family.</text>
</comment>
<protein>
    <recommendedName>
        <fullName evidence="6">Mini-ribonuclease 3</fullName>
        <shortName evidence="6">Mini-3</shortName>
        <shortName evidence="6">Mini-RNase 3</shortName>
        <ecNumber evidence="6">3.1.26.-</ecNumber>
    </recommendedName>
    <alternativeName>
        <fullName evidence="6">Mini-RNase III</fullName>
        <shortName evidence="6">Mini-III</shortName>
    </alternativeName>
</protein>
<keyword evidence="6" id="KW-0694">RNA-binding</keyword>
<comment type="cofactor">
    <cofactor evidence="6">
        <name>Mg(2+)</name>
        <dbReference type="ChEBI" id="CHEBI:18420"/>
    </cofactor>
</comment>
<dbReference type="RefSeq" id="WP_137329147.1">
    <property type="nucleotide sequence ID" value="NZ_CP040058.1"/>
</dbReference>
<keyword evidence="2 6" id="KW-0698">rRNA processing</keyword>
<keyword evidence="6" id="KW-0460">Magnesium</keyword>
<keyword evidence="9" id="KW-1185">Reference proteome</keyword>
<evidence type="ECO:0000313" key="8">
    <source>
        <dbReference type="EMBL" id="QCP35837.1"/>
    </source>
</evidence>
<keyword evidence="6" id="KW-0699">rRNA-binding</keyword>
<dbReference type="PANTHER" id="PTHR34276:SF1">
    <property type="entry name" value="MINI-RIBONUCLEASE 3"/>
    <property type="match status" value="1"/>
</dbReference>
<dbReference type="AlphaFoldDB" id="A0A4P8IGF2"/>
<comment type="function">
    <text evidence="6">Involved in correct processing of both the 5' and 3' ends of 23S rRNA precursor. Processes 30S rRNA precursor transcript even in absence of ribonuclease 3 (Rnc); Rnc processes 30S rRNA into smaller rRNA precursors.</text>
</comment>
<accession>A0A4P8IGF2</accession>
<comment type="subcellular location">
    <subcellularLocation>
        <location evidence="6">Cytoplasm</location>
    </subcellularLocation>
</comment>
<proteinExistence type="inferred from homology"/>
<dbReference type="Pfam" id="PF00636">
    <property type="entry name" value="Ribonuclease_3"/>
    <property type="match status" value="1"/>
</dbReference>
<keyword evidence="6" id="KW-0963">Cytoplasm</keyword>
<dbReference type="OrthoDB" id="46571at2"/>
<dbReference type="GO" id="GO:0004525">
    <property type="term" value="F:ribonuclease III activity"/>
    <property type="evidence" value="ECO:0007669"/>
    <property type="project" value="InterPro"/>
</dbReference>